<dbReference type="InterPro" id="IPR044068">
    <property type="entry name" value="CB"/>
</dbReference>
<dbReference type="GO" id="GO:0003677">
    <property type="term" value="F:DNA binding"/>
    <property type="evidence" value="ECO:0007669"/>
    <property type="project" value="UniProtKB-UniRule"/>
</dbReference>
<proteinExistence type="predicted"/>
<dbReference type="PANTHER" id="PTHR30349:SF90">
    <property type="entry name" value="TYROSINE RECOMBINASE XERD"/>
    <property type="match status" value="1"/>
</dbReference>
<protein>
    <submittedName>
        <fullName evidence="7">Putative integrase/recombinase</fullName>
    </submittedName>
</protein>
<evidence type="ECO:0000313" key="7">
    <source>
        <dbReference type="EMBL" id="CCM64794.1"/>
    </source>
</evidence>
<dbReference type="PANTHER" id="PTHR30349">
    <property type="entry name" value="PHAGE INTEGRASE-RELATED"/>
    <property type="match status" value="1"/>
</dbReference>
<evidence type="ECO:0000256" key="2">
    <source>
        <dbReference type="ARBA" id="ARBA00023125"/>
    </source>
</evidence>
<feature type="domain" description="Tyr recombinase" evidence="5">
    <location>
        <begin position="215"/>
        <end position="395"/>
    </location>
</feature>
<dbReference type="Pfam" id="PF02899">
    <property type="entry name" value="Phage_int_SAM_1"/>
    <property type="match status" value="1"/>
</dbReference>
<dbReference type="GO" id="GO:0015074">
    <property type="term" value="P:DNA integration"/>
    <property type="evidence" value="ECO:0007669"/>
    <property type="project" value="UniProtKB-KW"/>
</dbReference>
<dbReference type="STRING" id="1229780.BN381_460005"/>
<comment type="caution">
    <text evidence="7">The sequence shown here is derived from an EMBL/GenBank/DDBJ whole genome shotgun (WGS) entry which is preliminary data.</text>
</comment>
<dbReference type="Pfam" id="PF00589">
    <property type="entry name" value="Phage_integrase"/>
    <property type="match status" value="1"/>
</dbReference>
<evidence type="ECO:0000256" key="1">
    <source>
        <dbReference type="ARBA" id="ARBA00022908"/>
    </source>
</evidence>
<accession>R4Z1N6</accession>
<dbReference type="InterPro" id="IPR010998">
    <property type="entry name" value="Integrase_recombinase_N"/>
</dbReference>
<evidence type="ECO:0000259" key="6">
    <source>
        <dbReference type="PROSITE" id="PS51900"/>
    </source>
</evidence>
<evidence type="ECO:0000313" key="8">
    <source>
        <dbReference type="Proteomes" id="UP000018291"/>
    </source>
</evidence>
<dbReference type="AlphaFoldDB" id="R4Z1N6"/>
<dbReference type="RefSeq" id="WP_012229086.1">
    <property type="nucleotide sequence ID" value="NZ_HG422565.1"/>
</dbReference>
<dbReference type="HOGENOM" id="CLU_027562_23_3_11"/>
<dbReference type="PROSITE" id="PS51898">
    <property type="entry name" value="TYR_RECOMBINASE"/>
    <property type="match status" value="1"/>
</dbReference>
<dbReference type="Gene3D" id="1.10.443.10">
    <property type="entry name" value="Intergrase catalytic core"/>
    <property type="match status" value="1"/>
</dbReference>
<gene>
    <name evidence="7" type="ORF">BN381_460005</name>
</gene>
<dbReference type="PROSITE" id="PS51900">
    <property type="entry name" value="CB"/>
    <property type="match status" value="1"/>
</dbReference>
<dbReference type="GO" id="GO:0006310">
    <property type="term" value="P:DNA recombination"/>
    <property type="evidence" value="ECO:0007669"/>
    <property type="project" value="UniProtKB-KW"/>
</dbReference>
<keyword evidence="8" id="KW-1185">Reference proteome</keyword>
<dbReference type="InterPro" id="IPR050090">
    <property type="entry name" value="Tyrosine_recombinase_XerCD"/>
</dbReference>
<dbReference type="InterPro" id="IPR002104">
    <property type="entry name" value="Integrase_catalytic"/>
</dbReference>
<dbReference type="eggNOG" id="COG4974">
    <property type="taxonomic scope" value="Bacteria"/>
</dbReference>
<dbReference type="Gene3D" id="1.10.150.130">
    <property type="match status" value="1"/>
</dbReference>
<evidence type="ECO:0000256" key="4">
    <source>
        <dbReference type="PROSITE-ProRule" id="PRU01248"/>
    </source>
</evidence>
<dbReference type="OrthoDB" id="67979at2"/>
<organism evidence="7 8">
    <name type="scientific">Candidatus Neomicrothrix parvicella RN1</name>
    <dbReference type="NCBI Taxonomy" id="1229780"/>
    <lineage>
        <taxon>Bacteria</taxon>
        <taxon>Bacillati</taxon>
        <taxon>Actinomycetota</taxon>
        <taxon>Acidimicrobiia</taxon>
        <taxon>Acidimicrobiales</taxon>
        <taxon>Microthrixaceae</taxon>
        <taxon>Candidatus Neomicrothrix</taxon>
    </lineage>
</organism>
<dbReference type="InterPro" id="IPR013762">
    <property type="entry name" value="Integrase-like_cat_sf"/>
</dbReference>
<dbReference type="SUPFAM" id="SSF56349">
    <property type="entry name" value="DNA breaking-rejoining enzymes"/>
    <property type="match status" value="1"/>
</dbReference>
<name>R4Z1N6_9ACTN</name>
<keyword evidence="3" id="KW-0233">DNA recombination</keyword>
<dbReference type="InterPro" id="IPR004107">
    <property type="entry name" value="Integrase_SAM-like_N"/>
</dbReference>
<sequence length="402" mass="43675">MGTISWTCGGSPLTSFAADYGEALVGLGYQPGTTKRLVTEMGGLSCWMADHGVEANELTEGRVDEFVASCAALGRQIPSRRPLLEVLVVLLRRVGGAPDAVVAEPTPTEELNDRYALYLTRERGLAPSTVDRYVRMAKVFLTERAAGVGGTGAEGLDAAEVFAYLLRLRGRLSVGSTKREADDLRSLLRFLYWDRIIEVDLGTALPPVAAWRNTGIPQSVSPVEVRALLEGCDRSGSDGQRDFAILTLIARLGLRACEVARLELDDIDWRAGEIAVRGKGRRVDRLPMCDDVGEALVDYLQQGRPAGNERHVFLTLLAPHVPICACSLTDVVYRACGRAGVARVGPHRLRHGLATDLLAQGATLVEVSQVLRHRDLATTAVYAKVDFVRLIQVAQPWPGARR</sequence>
<evidence type="ECO:0000256" key="3">
    <source>
        <dbReference type="ARBA" id="ARBA00023172"/>
    </source>
</evidence>
<reference evidence="7 8" key="1">
    <citation type="journal article" date="2013" name="ISME J.">
        <title>Metabolic model for the filamentous 'Candidatus Microthrix parvicella' based on genomic and metagenomic analyses.</title>
        <authorList>
            <person name="Jon McIlroy S."/>
            <person name="Kristiansen R."/>
            <person name="Albertsen M."/>
            <person name="Michael Karst S."/>
            <person name="Rossetti S."/>
            <person name="Lund Nielsen J."/>
            <person name="Tandoi V."/>
            <person name="James Seviour R."/>
            <person name="Nielsen P.H."/>
        </authorList>
    </citation>
    <scope>NUCLEOTIDE SEQUENCE [LARGE SCALE GENOMIC DNA]</scope>
    <source>
        <strain evidence="7 8">RN1</strain>
    </source>
</reference>
<dbReference type="Proteomes" id="UP000018291">
    <property type="component" value="Unassembled WGS sequence"/>
</dbReference>
<feature type="domain" description="Core-binding (CB)" evidence="6">
    <location>
        <begin position="106"/>
        <end position="192"/>
    </location>
</feature>
<dbReference type="InterPro" id="IPR011010">
    <property type="entry name" value="DNA_brk_join_enz"/>
</dbReference>
<keyword evidence="2 4" id="KW-0238">DNA-binding</keyword>
<dbReference type="EMBL" id="CANL01000041">
    <property type="protein sequence ID" value="CCM64794.1"/>
    <property type="molecule type" value="Genomic_DNA"/>
</dbReference>
<evidence type="ECO:0000259" key="5">
    <source>
        <dbReference type="PROSITE" id="PS51898"/>
    </source>
</evidence>
<dbReference type="CDD" id="cd01188">
    <property type="entry name" value="INT_RitA_C_like"/>
    <property type="match status" value="1"/>
</dbReference>
<keyword evidence="1" id="KW-0229">DNA integration</keyword>